<keyword evidence="3" id="KW-0862">Zinc</keyword>
<organism evidence="7 8">
    <name type="scientific">Vicia faba</name>
    <name type="common">Broad bean</name>
    <name type="synonym">Faba vulgaris</name>
    <dbReference type="NCBI Taxonomy" id="3906"/>
    <lineage>
        <taxon>Eukaryota</taxon>
        <taxon>Viridiplantae</taxon>
        <taxon>Streptophyta</taxon>
        <taxon>Embryophyta</taxon>
        <taxon>Tracheophyta</taxon>
        <taxon>Spermatophyta</taxon>
        <taxon>Magnoliopsida</taxon>
        <taxon>eudicotyledons</taxon>
        <taxon>Gunneridae</taxon>
        <taxon>Pentapetalae</taxon>
        <taxon>rosids</taxon>
        <taxon>fabids</taxon>
        <taxon>Fabales</taxon>
        <taxon>Fabaceae</taxon>
        <taxon>Papilionoideae</taxon>
        <taxon>50 kb inversion clade</taxon>
        <taxon>NPAAA clade</taxon>
        <taxon>Hologalegina</taxon>
        <taxon>IRL clade</taxon>
        <taxon>Fabeae</taxon>
        <taxon>Vicia</taxon>
    </lineage>
</organism>
<dbReference type="Pfam" id="PF02892">
    <property type="entry name" value="zf-BED"/>
    <property type="match status" value="1"/>
</dbReference>
<dbReference type="PANTHER" id="PTHR34396">
    <property type="entry name" value="OS03G0264950 PROTEIN-RELATED"/>
    <property type="match status" value="1"/>
</dbReference>
<dbReference type="InterPro" id="IPR053031">
    <property type="entry name" value="Cuticle_assoc_protein"/>
</dbReference>
<protein>
    <recommendedName>
        <fullName evidence="6">BED-type domain-containing protein</fullName>
    </recommendedName>
</protein>
<dbReference type="GO" id="GO:1990837">
    <property type="term" value="F:sequence-specific double-stranded DNA binding"/>
    <property type="evidence" value="ECO:0007669"/>
    <property type="project" value="TreeGrafter"/>
</dbReference>
<evidence type="ECO:0000256" key="2">
    <source>
        <dbReference type="ARBA" id="ARBA00022771"/>
    </source>
</evidence>
<dbReference type="InterPro" id="IPR036236">
    <property type="entry name" value="Znf_C2H2_sf"/>
</dbReference>
<dbReference type="InterPro" id="IPR003656">
    <property type="entry name" value="Znf_BED"/>
</dbReference>
<dbReference type="GO" id="GO:0005634">
    <property type="term" value="C:nucleus"/>
    <property type="evidence" value="ECO:0007669"/>
    <property type="project" value="TreeGrafter"/>
</dbReference>
<dbReference type="AlphaFoldDB" id="A0AAV0Z8Y8"/>
<evidence type="ECO:0000256" key="5">
    <source>
        <dbReference type="SAM" id="MobiDB-lite"/>
    </source>
</evidence>
<accession>A0AAV0Z8Y8</accession>
<evidence type="ECO:0000256" key="3">
    <source>
        <dbReference type="ARBA" id="ARBA00022833"/>
    </source>
</evidence>
<dbReference type="PROSITE" id="PS50808">
    <property type="entry name" value="ZF_BED"/>
    <property type="match status" value="1"/>
</dbReference>
<keyword evidence="8" id="KW-1185">Reference proteome</keyword>
<evidence type="ECO:0000313" key="8">
    <source>
        <dbReference type="Proteomes" id="UP001157006"/>
    </source>
</evidence>
<dbReference type="GO" id="GO:0008270">
    <property type="term" value="F:zinc ion binding"/>
    <property type="evidence" value="ECO:0007669"/>
    <property type="project" value="UniProtKB-KW"/>
</dbReference>
<proteinExistence type="predicted"/>
<reference evidence="7 8" key="1">
    <citation type="submission" date="2023-01" db="EMBL/GenBank/DDBJ databases">
        <authorList>
            <person name="Kreplak J."/>
        </authorList>
    </citation>
    <scope>NUCLEOTIDE SEQUENCE [LARGE SCALE GENOMIC DNA]</scope>
</reference>
<evidence type="ECO:0000259" key="6">
    <source>
        <dbReference type="PROSITE" id="PS50808"/>
    </source>
</evidence>
<gene>
    <name evidence="7" type="ORF">VFH_I080760</name>
</gene>
<dbReference type="SUPFAM" id="SSF57667">
    <property type="entry name" value="beta-beta-alpha zinc fingers"/>
    <property type="match status" value="1"/>
</dbReference>
<dbReference type="EMBL" id="OX451735">
    <property type="protein sequence ID" value="CAI8593232.1"/>
    <property type="molecule type" value="Genomic_DNA"/>
</dbReference>
<dbReference type="SMART" id="SM00614">
    <property type="entry name" value="ZnF_BED"/>
    <property type="match status" value="1"/>
</dbReference>
<dbReference type="Proteomes" id="UP001157006">
    <property type="component" value="Chromosome 1S"/>
</dbReference>
<evidence type="ECO:0000313" key="7">
    <source>
        <dbReference type="EMBL" id="CAI8593232.1"/>
    </source>
</evidence>
<keyword evidence="1" id="KW-0479">Metal-binding</keyword>
<keyword evidence="2 4" id="KW-0863">Zinc-finger</keyword>
<name>A0AAV0Z8Y8_VICFA</name>
<dbReference type="GO" id="GO:0006357">
    <property type="term" value="P:regulation of transcription by RNA polymerase II"/>
    <property type="evidence" value="ECO:0007669"/>
    <property type="project" value="TreeGrafter"/>
</dbReference>
<dbReference type="PANTHER" id="PTHR34396:SF27">
    <property type="entry name" value="OS08G0208700 PROTEIN"/>
    <property type="match status" value="1"/>
</dbReference>
<feature type="domain" description="BED-type" evidence="6">
    <location>
        <begin position="37"/>
        <end position="91"/>
    </location>
</feature>
<feature type="region of interest" description="Disordered" evidence="5">
    <location>
        <begin position="1"/>
        <end position="37"/>
    </location>
</feature>
<evidence type="ECO:0000256" key="1">
    <source>
        <dbReference type="ARBA" id="ARBA00022723"/>
    </source>
</evidence>
<feature type="compositionally biased region" description="Polar residues" evidence="5">
    <location>
        <begin position="1"/>
        <end position="28"/>
    </location>
</feature>
<evidence type="ECO:0000256" key="4">
    <source>
        <dbReference type="PROSITE-ProRule" id="PRU00027"/>
    </source>
</evidence>
<sequence>MTNVSYLSTYATSENTVSTPPPTVSNEMSPPHTKKRKNHSEAWNHFIILSEEEQKASCKYCDTKIKYNNGTSSMHAHLSRCLVYKRQRTSSSMTSAEEHVGSLLIVKFDQEAIRRTMVKMFINMEIPFRKVEHESFHEFMSLASPRFQVCSRTTLARDVLKLWDTERMILKNFLSELTKSLSHH</sequence>